<feature type="compositionally biased region" description="Polar residues" evidence="1">
    <location>
        <begin position="411"/>
        <end position="422"/>
    </location>
</feature>
<evidence type="ECO:0008006" key="4">
    <source>
        <dbReference type="Google" id="ProtNLM"/>
    </source>
</evidence>
<dbReference type="RefSeq" id="WP_088250514.1">
    <property type="nucleotide sequence ID" value="NZ_NHMK01000039.1"/>
</dbReference>
<evidence type="ECO:0000313" key="3">
    <source>
        <dbReference type="Proteomes" id="UP000197208"/>
    </source>
</evidence>
<name>A0A246BDQ6_9DEIO</name>
<feature type="compositionally biased region" description="Low complexity" evidence="1">
    <location>
        <begin position="396"/>
        <end position="410"/>
    </location>
</feature>
<comment type="caution">
    <text evidence="2">The sequence shown here is derived from an EMBL/GenBank/DDBJ whole genome shotgun (WGS) entry which is preliminary data.</text>
</comment>
<sequence>MRGKKVISLQSDQPAQRAVGITHIERNLARLNLIQSVKQTHQTQWHKTVELDSHGAIRIECTAAAGDVVPHGTDNDVLLGLVTAAVIQDMPDDDKVTMTVVELLRMSGVQPSARAYKEVHETLRRLQRTSYEIRDSWFDQGRVQWRSVTMSIIVRVEVNGIAAIGETIGRWQPHTQVTVQLDRTVMQSVRDGYLRAVDRRLLEQLKQPMARNAFLTLSVLRLQNDENLADTYRVPLMRWAAHLGLHWDRPDKVVRALAPVHESLKRAGLLEGVEFKGRGTAQVITYRFYPSAADTLDVPGSGDDPRAVSGSGGSPSQPETRPFDAHAVTLLTAEGVAPGRAVRLARQFTLAQVEVAVRTLAALRATPYRERVTNPAGLLLDILAHPDRYVLPGAAARTSTPAAPPATGTGKQETAVPNTRQPASPEPPPDVERTASAALTLLSRRLDTTTDGRAVRDEAVEAFIAGLVGALDLIRIGKAATVPEARALLDRLRTRQEHAP</sequence>
<accession>A0A246BDQ6</accession>
<dbReference type="AlphaFoldDB" id="A0A246BDQ6"/>
<dbReference type="OrthoDB" id="55409at2"/>
<protein>
    <recommendedName>
        <fullName evidence="4">Plasmid replication initiator protein</fullName>
    </recommendedName>
</protein>
<feature type="region of interest" description="Disordered" evidence="1">
    <location>
        <begin position="396"/>
        <end position="432"/>
    </location>
</feature>
<organism evidence="2 3">
    <name type="scientific">Deinococcus indicus</name>
    <dbReference type="NCBI Taxonomy" id="223556"/>
    <lineage>
        <taxon>Bacteria</taxon>
        <taxon>Thermotogati</taxon>
        <taxon>Deinococcota</taxon>
        <taxon>Deinococci</taxon>
        <taxon>Deinococcales</taxon>
        <taxon>Deinococcaceae</taxon>
        <taxon>Deinococcus</taxon>
    </lineage>
</organism>
<dbReference type="InterPro" id="IPR018777">
    <property type="entry name" value="Replication_initiator_prot_A"/>
</dbReference>
<feature type="region of interest" description="Disordered" evidence="1">
    <location>
        <begin position="297"/>
        <end position="321"/>
    </location>
</feature>
<evidence type="ECO:0000313" key="2">
    <source>
        <dbReference type="EMBL" id="OWL93168.1"/>
    </source>
</evidence>
<keyword evidence="3" id="KW-1185">Reference proteome</keyword>
<dbReference type="Pfam" id="PF10134">
    <property type="entry name" value="RPA"/>
    <property type="match status" value="1"/>
</dbReference>
<proteinExistence type="predicted"/>
<gene>
    <name evidence="2" type="ORF">CBQ26_20750</name>
</gene>
<evidence type="ECO:0000256" key="1">
    <source>
        <dbReference type="SAM" id="MobiDB-lite"/>
    </source>
</evidence>
<dbReference type="EMBL" id="NHMK01000039">
    <property type="protein sequence ID" value="OWL93168.1"/>
    <property type="molecule type" value="Genomic_DNA"/>
</dbReference>
<reference evidence="2 3" key="1">
    <citation type="submission" date="2017-05" db="EMBL/GenBank/DDBJ databases">
        <title>De novo genome assembly of Deniococcus indicus strain DR1.</title>
        <authorList>
            <person name="Chauhan D."/>
            <person name="Yennamalli R.M."/>
            <person name="Priyadarshini R."/>
        </authorList>
    </citation>
    <scope>NUCLEOTIDE SEQUENCE [LARGE SCALE GENOMIC DNA]</scope>
    <source>
        <strain evidence="2 3">DR1</strain>
    </source>
</reference>
<dbReference type="Proteomes" id="UP000197208">
    <property type="component" value="Unassembled WGS sequence"/>
</dbReference>